<evidence type="ECO:0000256" key="1">
    <source>
        <dbReference type="SAM" id="Phobius"/>
    </source>
</evidence>
<reference evidence="2" key="1">
    <citation type="submission" date="2022-08" db="UniProtKB">
        <authorList>
            <consortium name="EnsemblMetazoa"/>
        </authorList>
    </citation>
    <scope>IDENTIFICATION</scope>
</reference>
<dbReference type="EnsemblMetazoa" id="ACOM032657-RA">
    <property type="protein sequence ID" value="ACOM032657-PA.1"/>
    <property type="gene ID" value="ACOM032657"/>
</dbReference>
<keyword evidence="1" id="KW-0812">Transmembrane</keyword>
<organism evidence="2">
    <name type="scientific">Anopheles coluzzii</name>
    <name type="common">African malaria mosquito</name>
    <dbReference type="NCBI Taxonomy" id="1518534"/>
    <lineage>
        <taxon>Eukaryota</taxon>
        <taxon>Metazoa</taxon>
        <taxon>Ecdysozoa</taxon>
        <taxon>Arthropoda</taxon>
        <taxon>Hexapoda</taxon>
        <taxon>Insecta</taxon>
        <taxon>Pterygota</taxon>
        <taxon>Neoptera</taxon>
        <taxon>Endopterygota</taxon>
        <taxon>Diptera</taxon>
        <taxon>Nematocera</taxon>
        <taxon>Culicoidea</taxon>
        <taxon>Culicidae</taxon>
        <taxon>Anophelinae</taxon>
        <taxon>Anopheles</taxon>
    </lineage>
</organism>
<dbReference type="Proteomes" id="UP000075882">
    <property type="component" value="Unassembled WGS sequence"/>
</dbReference>
<dbReference type="AlphaFoldDB" id="A0A8W7PJQ0"/>
<evidence type="ECO:0000313" key="2">
    <source>
        <dbReference type="EnsemblMetazoa" id="ACOM032657-PA.1"/>
    </source>
</evidence>
<accession>A0A8W7PJQ0</accession>
<keyword evidence="1" id="KW-1133">Transmembrane helix</keyword>
<name>A0A8W7PJQ0_ANOCL</name>
<sequence>LKLRVLCAFAPLFFRYNHTLCHDLILPFSSIIAATTATTATTTVSTVAATAEIAATAAATTGASATTTTATASTIPVQFARIFTRRWGVHFLRPGARFALLGAFRIAGRFTIAIERDRSVAFVAGLGRFLCFCFGCWFCCCWTVDKEREREREMVKKVIIEMYTLVKSAQERFLPLSCLSG</sequence>
<protein>
    <submittedName>
        <fullName evidence="2">Uncharacterized protein</fullName>
    </submittedName>
</protein>
<keyword evidence="1" id="KW-0472">Membrane</keyword>
<feature type="transmembrane region" description="Helical" evidence="1">
    <location>
        <begin position="120"/>
        <end position="144"/>
    </location>
</feature>
<proteinExistence type="predicted"/>